<feature type="domain" description="Type II secretion system protein GspF" evidence="8">
    <location>
        <begin position="287"/>
        <end position="404"/>
    </location>
</feature>
<reference evidence="9" key="1">
    <citation type="submission" date="2018-05" db="EMBL/GenBank/DDBJ databases">
        <authorList>
            <consortium name="PulseNet: The National Subtyping Network for Foodborne Disease Surveillance"/>
            <person name="Tarr C.L."/>
            <person name="Trees E."/>
            <person name="Katz L.S."/>
            <person name="Carleton-Romer H.A."/>
            <person name="Stroika S."/>
            <person name="Kucerova Z."/>
            <person name="Roache K.F."/>
            <person name="Sabol A.L."/>
            <person name="Besser J."/>
            <person name="Gerner-Smidt P."/>
        </authorList>
    </citation>
    <scope>NUCLEOTIDE SEQUENCE</scope>
    <source>
        <strain evidence="9">2014D-0197</strain>
    </source>
</reference>
<evidence type="ECO:0000256" key="6">
    <source>
        <dbReference type="ARBA" id="ARBA00023136"/>
    </source>
</evidence>
<dbReference type="InterPro" id="IPR003004">
    <property type="entry name" value="GspF/PilC"/>
</dbReference>
<feature type="domain" description="Type II secretion system protein GspF" evidence="8">
    <location>
        <begin position="79"/>
        <end position="201"/>
    </location>
</feature>
<dbReference type="PRINTS" id="PR00812">
    <property type="entry name" value="BCTERIALGSPF"/>
</dbReference>
<comment type="caution">
    <text evidence="9">The sequence shown here is derived from an EMBL/GenBank/DDBJ whole genome shotgun (WGS) entry which is preliminary data.</text>
</comment>
<evidence type="ECO:0000313" key="9">
    <source>
        <dbReference type="EMBL" id="EAK0452984.1"/>
    </source>
</evidence>
<keyword evidence="6 7" id="KW-0472">Membrane</keyword>
<keyword evidence="5 7" id="KW-1133">Transmembrane helix</keyword>
<sequence length="413" mass="46895">MKIYEVEQIIKAKRNKIYIKAENRVEAKETAMKQNRGIVIKVTETKTVPLDIQISEIKQKLTQKLLYPKVKIPNLVACIRQLSVMTNAGISIHDSIKEVIKSTTDKRLKLIFENVNDDLNAGMSITESLNLYSDELGNVVIAMVRLGEESGNMAESLQKLAEILQEIWDNQRKFKKAIRYPTLVICAIAIAFVLLMVLVVPTFRDIFEQLNAELPLPTRILLNIEYLITNYGFICLGGIVLFLFILTNLYKKNGKFKNIFDKYILKVYLIKNIIFFSSMSRFNLIFTELVRAGIPINDALDTACVTISNSYIKNKLLGVKVNVQRGNPLNYAFSETKLYEGMLLQMISAGEKSGSLDSMLEKVTDYYKEKFNTLIDNISSYIEPILLVFIAATIILLGLGIFLPMWDMANAVK</sequence>
<keyword evidence="3" id="KW-1003">Cell membrane</keyword>
<dbReference type="PANTHER" id="PTHR30012:SF4">
    <property type="entry name" value="MSHA BIOGENESIS PROTEIN MSHG"/>
    <property type="match status" value="1"/>
</dbReference>
<evidence type="ECO:0000259" key="8">
    <source>
        <dbReference type="Pfam" id="PF00482"/>
    </source>
</evidence>
<name>A0A5L8QP12_CAMFE</name>
<dbReference type="EMBL" id="AACCXK010000006">
    <property type="protein sequence ID" value="EAK0452984.1"/>
    <property type="molecule type" value="Genomic_DNA"/>
</dbReference>
<evidence type="ECO:0000256" key="2">
    <source>
        <dbReference type="ARBA" id="ARBA00005745"/>
    </source>
</evidence>
<dbReference type="Pfam" id="PF00482">
    <property type="entry name" value="T2SSF"/>
    <property type="match status" value="2"/>
</dbReference>
<dbReference type="InterPro" id="IPR042094">
    <property type="entry name" value="T2SS_GspF_sf"/>
</dbReference>
<proteinExistence type="inferred from homology"/>
<dbReference type="AlphaFoldDB" id="A0A5L8QP12"/>
<dbReference type="PANTHER" id="PTHR30012">
    <property type="entry name" value="GENERAL SECRETION PATHWAY PROTEIN"/>
    <property type="match status" value="1"/>
</dbReference>
<feature type="transmembrane region" description="Helical" evidence="7">
    <location>
        <begin position="385"/>
        <end position="406"/>
    </location>
</feature>
<keyword evidence="4 7" id="KW-0812">Transmembrane</keyword>
<dbReference type="GO" id="GO:0005886">
    <property type="term" value="C:plasma membrane"/>
    <property type="evidence" value="ECO:0007669"/>
    <property type="project" value="UniProtKB-SubCell"/>
</dbReference>
<protein>
    <submittedName>
        <fullName evidence="9">Type II secretion system F family protein</fullName>
    </submittedName>
</protein>
<accession>A0A5L8QP12</accession>
<evidence type="ECO:0000256" key="7">
    <source>
        <dbReference type="SAM" id="Phobius"/>
    </source>
</evidence>
<feature type="transmembrane region" description="Helical" evidence="7">
    <location>
        <begin position="220"/>
        <end position="246"/>
    </location>
</feature>
<evidence type="ECO:0000256" key="5">
    <source>
        <dbReference type="ARBA" id="ARBA00022989"/>
    </source>
</evidence>
<feature type="transmembrane region" description="Helical" evidence="7">
    <location>
        <begin position="180"/>
        <end position="200"/>
    </location>
</feature>
<comment type="subcellular location">
    <subcellularLocation>
        <location evidence="1">Cell membrane</location>
        <topology evidence="1">Multi-pass membrane protein</topology>
    </subcellularLocation>
</comment>
<dbReference type="InterPro" id="IPR018076">
    <property type="entry name" value="T2SS_GspF_dom"/>
</dbReference>
<evidence type="ECO:0000256" key="1">
    <source>
        <dbReference type="ARBA" id="ARBA00004651"/>
    </source>
</evidence>
<organism evidence="9">
    <name type="scientific">Campylobacter fetus</name>
    <dbReference type="NCBI Taxonomy" id="196"/>
    <lineage>
        <taxon>Bacteria</taxon>
        <taxon>Pseudomonadati</taxon>
        <taxon>Campylobacterota</taxon>
        <taxon>Epsilonproteobacteria</taxon>
        <taxon>Campylobacterales</taxon>
        <taxon>Campylobacteraceae</taxon>
        <taxon>Campylobacter</taxon>
    </lineage>
</organism>
<dbReference type="Gene3D" id="1.20.81.30">
    <property type="entry name" value="Type II secretion system (T2SS), domain F"/>
    <property type="match status" value="2"/>
</dbReference>
<dbReference type="RefSeq" id="WP_152789337.1">
    <property type="nucleotide sequence ID" value="NZ_AACKKR020000027.1"/>
</dbReference>
<comment type="similarity">
    <text evidence="2">Belongs to the GSP F family.</text>
</comment>
<evidence type="ECO:0000256" key="4">
    <source>
        <dbReference type="ARBA" id="ARBA00022692"/>
    </source>
</evidence>
<gene>
    <name evidence="9" type="ORF">AAH17_04865</name>
</gene>
<dbReference type="GO" id="GO:0015628">
    <property type="term" value="P:protein secretion by the type II secretion system"/>
    <property type="evidence" value="ECO:0007669"/>
    <property type="project" value="TreeGrafter"/>
</dbReference>
<evidence type="ECO:0000256" key="3">
    <source>
        <dbReference type="ARBA" id="ARBA00022475"/>
    </source>
</evidence>